<dbReference type="PANTHER" id="PTHR24321:SF8">
    <property type="entry name" value="ESTRADIOL 17-BETA-DEHYDROGENASE 8-RELATED"/>
    <property type="match status" value="1"/>
</dbReference>
<sequence>SGLRHLPGMTAYSAAKGGLYSLTRALAREWAHRGVRVNAVAPGYIDTSGWDAFDKEEVEESAGLRIPLGRWASPSEVAEPVAFLSSPAASYITGSVLVVDGGMLS</sequence>
<protein>
    <recommendedName>
        <fullName evidence="4">SDR family oxidoreductase</fullName>
    </recommendedName>
</protein>
<feature type="non-terminal residue" evidence="3">
    <location>
        <position position="1"/>
    </location>
</feature>
<dbReference type="Gene3D" id="3.40.50.720">
    <property type="entry name" value="NAD(P)-binding Rossmann-like Domain"/>
    <property type="match status" value="1"/>
</dbReference>
<reference evidence="3" key="1">
    <citation type="submission" date="2018-05" db="EMBL/GenBank/DDBJ databases">
        <authorList>
            <person name="Lanie J.A."/>
            <person name="Ng W.-L."/>
            <person name="Kazmierczak K.M."/>
            <person name="Andrzejewski T.M."/>
            <person name="Davidsen T.M."/>
            <person name="Wayne K.J."/>
            <person name="Tettelin H."/>
            <person name="Glass J.I."/>
            <person name="Rusch D."/>
            <person name="Podicherti R."/>
            <person name="Tsui H.-C.T."/>
            <person name="Winkler M.E."/>
        </authorList>
    </citation>
    <scope>NUCLEOTIDE SEQUENCE</scope>
</reference>
<dbReference type="Pfam" id="PF13561">
    <property type="entry name" value="adh_short_C2"/>
    <property type="match status" value="1"/>
</dbReference>
<evidence type="ECO:0000256" key="2">
    <source>
        <dbReference type="ARBA" id="ARBA00023002"/>
    </source>
</evidence>
<dbReference type="InterPro" id="IPR036291">
    <property type="entry name" value="NAD(P)-bd_dom_sf"/>
</dbReference>
<dbReference type="AlphaFoldDB" id="A0A382RAM0"/>
<keyword evidence="2" id="KW-0560">Oxidoreductase</keyword>
<comment type="similarity">
    <text evidence="1">Belongs to the short-chain dehydrogenases/reductases (SDR) family.</text>
</comment>
<accession>A0A382RAM0</accession>
<dbReference type="GO" id="GO:0016491">
    <property type="term" value="F:oxidoreductase activity"/>
    <property type="evidence" value="ECO:0007669"/>
    <property type="project" value="UniProtKB-KW"/>
</dbReference>
<evidence type="ECO:0000313" key="3">
    <source>
        <dbReference type="EMBL" id="SVC94764.1"/>
    </source>
</evidence>
<dbReference type="InterPro" id="IPR002347">
    <property type="entry name" value="SDR_fam"/>
</dbReference>
<dbReference type="SUPFAM" id="SSF51735">
    <property type="entry name" value="NAD(P)-binding Rossmann-fold domains"/>
    <property type="match status" value="1"/>
</dbReference>
<dbReference type="PANTHER" id="PTHR24321">
    <property type="entry name" value="DEHYDROGENASES, SHORT CHAIN"/>
    <property type="match status" value="1"/>
</dbReference>
<proteinExistence type="inferred from homology"/>
<evidence type="ECO:0008006" key="4">
    <source>
        <dbReference type="Google" id="ProtNLM"/>
    </source>
</evidence>
<name>A0A382RAM0_9ZZZZ</name>
<dbReference type="PRINTS" id="PR00081">
    <property type="entry name" value="GDHRDH"/>
</dbReference>
<dbReference type="EMBL" id="UINC01120341">
    <property type="protein sequence ID" value="SVC94764.1"/>
    <property type="molecule type" value="Genomic_DNA"/>
</dbReference>
<organism evidence="3">
    <name type="scientific">marine metagenome</name>
    <dbReference type="NCBI Taxonomy" id="408172"/>
    <lineage>
        <taxon>unclassified sequences</taxon>
        <taxon>metagenomes</taxon>
        <taxon>ecological metagenomes</taxon>
    </lineage>
</organism>
<evidence type="ECO:0000256" key="1">
    <source>
        <dbReference type="ARBA" id="ARBA00006484"/>
    </source>
</evidence>
<gene>
    <name evidence="3" type="ORF">METZ01_LOCUS347618</name>
</gene>